<evidence type="ECO:0000256" key="3">
    <source>
        <dbReference type="ARBA" id="ARBA00022771"/>
    </source>
</evidence>
<dbReference type="PANTHER" id="PTHR46481">
    <property type="entry name" value="ZINC FINGER BED DOMAIN-CONTAINING PROTEIN 4"/>
    <property type="match status" value="1"/>
</dbReference>
<dbReference type="Pfam" id="PF05699">
    <property type="entry name" value="Dimer_Tnp_hAT"/>
    <property type="match status" value="1"/>
</dbReference>
<accession>A0ABQ5JDV8</accession>
<dbReference type="Pfam" id="PF14372">
    <property type="entry name" value="hAT-like_RNase-H"/>
    <property type="match status" value="1"/>
</dbReference>
<dbReference type="PANTHER" id="PTHR46481:SF10">
    <property type="entry name" value="ZINC FINGER BED DOMAIN-CONTAINING PROTEIN 39"/>
    <property type="match status" value="1"/>
</dbReference>
<reference evidence="10" key="1">
    <citation type="journal article" date="2022" name="Int. J. Mol. Sci.">
        <title>Draft Genome of Tanacetum Coccineum: Genomic Comparison of Closely Related Tanacetum-Family Plants.</title>
        <authorList>
            <person name="Yamashiro T."/>
            <person name="Shiraishi A."/>
            <person name="Nakayama K."/>
            <person name="Satake H."/>
        </authorList>
    </citation>
    <scope>NUCLEOTIDE SEQUENCE</scope>
</reference>
<comment type="caution">
    <text evidence="10">The sequence shown here is derived from an EMBL/GenBank/DDBJ whole genome shotgun (WGS) entry which is preliminary data.</text>
</comment>
<feature type="domain" description="HAT C-terminal dimerisation" evidence="8">
    <location>
        <begin position="308"/>
        <end position="343"/>
    </location>
</feature>
<protein>
    <submittedName>
        <fullName evidence="10">Zinc finger BED domain-containing protein RICESLEEPER 2-like protein</fullName>
    </submittedName>
</protein>
<dbReference type="InterPro" id="IPR012337">
    <property type="entry name" value="RNaseH-like_sf"/>
</dbReference>
<feature type="region of interest" description="Disordered" evidence="7">
    <location>
        <begin position="1"/>
        <end position="82"/>
    </location>
</feature>
<keyword evidence="3" id="KW-0863">Zinc-finger</keyword>
<evidence type="ECO:0000256" key="4">
    <source>
        <dbReference type="ARBA" id="ARBA00022833"/>
    </source>
</evidence>
<evidence type="ECO:0000256" key="7">
    <source>
        <dbReference type="SAM" id="MobiDB-lite"/>
    </source>
</evidence>
<evidence type="ECO:0000259" key="8">
    <source>
        <dbReference type="Pfam" id="PF05699"/>
    </source>
</evidence>
<evidence type="ECO:0000256" key="2">
    <source>
        <dbReference type="ARBA" id="ARBA00022723"/>
    </source>
</evidence>
<keyword evidence="4" id="KW-0862">Zinc</keyword>
<reference evidence="10" key="2">
    <citation type="submission" date="2022-01" db="EMBL/GenBank/DDBJ databases">
        <authorList>
            <person name="Yamashiro T."/>
            <person name="Shiraishi A."/>
            <person name="Satake H."/>
            <person name="Nakayama K."/>
        </authorList>
    </citation>
    <scope>NUCLEOTIDE SEQUENCE</scope>
</reference>
<keyword evidence="11" id="KW-1185">Reference proteome</keyword>
<gene>
    <name evidence="10" type="ORF">Tco_1132737</name>
</gene>
<evidence type="ECO:0000313" key="11">
    <source>
        <dbReference type="Proteomes" id="UP001151760"/>
    </source>
</evidence>
<dbReference type="Proteomes" id="UP001151760">
    <property type="component" value="Unassembled WGS sequence"/>
</dbReference>
<dbReference type="EMBL" id="BQNB010021814">
    <property type="protein sequence ID" value="GJU10341.1"/>
    <property type="molecule type" value="Genomic_DNA"/>
</dbReference>
<evidence type="ECO:0000256" key="6">
    <source>
        <dbReference type="ARBA" id="ARBA00023242"/>
    </source>
</evidence>
<evidence type="ECO:0000256" key="5">
    <source>
        <dbReference type="ARBA" id="ARBA00023125"/>
    </source>
</evidence>
<evidence type="ECO:0000256" key="1">
    <source>
        <dbReference type="ARBA" id="ARBA00004123"/>
    </source>
</evidence>
<keyword evidence="2" id="KW-0479">Metal-binding</keyword>
<feature type="compositionally biased region" description="Polar residues" evidence="7">
    <location>
        <begin position="43"/>
        <end position="63"/>
    </location>
</feature>
<dbReference type="SUPFAM" id="SSF53098">
    <property type="entry name" value="Ribonuclease H-like"/>
    <property type="match status" value="1"/>
</dbReference>
<sequence length="373" mass="42146">MVNYGDDLRSVGSDMESSPVEGSSSQGLGQNSTASPFDATGMPNDNPTLENNEINRTTNNSGNMEEEQEEESSHFESKKRKMTSKSIENKVFTISVDNASNNDKAIKNLRETFSKMKKLPCGARLMLFGEIVQQLQLPHRKLVLECKTRWNSTFHMLSTAMKFREVFPRFQEREPRYLSCPSIEDWIKKECNLLVSVAAVLDLMCKMTIAKFTFPRMYSGDETKANIKKVKDALSELYEEYVSEYYSSGEQSGETNVGSTSTNVTIQASSSGWFEFNEFVKKNESVQPQKSELDNYLEEGVYICDDNSKVASEATFSAGSRVIDTYRASLAPETVEVLLCGGYWCRSLHGLKRKNKKEEANQGHPSHYLKKKL</sequence>
<evidence type="ECO:0000313" key="10">
    <source>
        <dbReference type="EMBL" id="GJU10341.1"/>
    </source>
</evidence>
<organism evidence="10 11">
    <name type="scientific">Tanacetum coccineum</name>
    <dbReference type="NCBI Taxonomy" id="301880"/>
    <lineage>
        <taxon>Eukaryota</taxon>
        <taxon>Viridiplantae</taxon>
        <taxon>Streptophyta</taxon>
        <taxon>Embryophyta</taxon>
        <taxon>Tracheophyta</taxon>
        <taxon>Spermatophyta</taxon>
        <taxon>Magnoliopsida</taxon>
        <taxon>eudicotyledons</taxon>
        <taxon>Gunneridae</taxon>
        <taxon>Pentapetalae</taxon>
        <taxon>asterids</taxon>
        <taxon>campanulids</taxon>
        <taxon>Asterales</taxon>
        <taxon>Asteraceae</taxon>
        <taxon>Asteroideae</taxon>
        <taxon>Anthemideae</taxon>
        <taxon>Anthemidinae</taxon>
        <taxon>Tanacetum</taxon>
    </lineage>
</organism>
<feature type="domain" description="hAT-like transposase RNase-H fold" evidence="9">
    <location>
        <begin position="187"/>
        <end position="241"/>
    </location>
</feature>
<feature type="compositionally biased region" description="Polar residues" evidence="7">
    <location>
        <begin position="20"/>
        <end position="35"/>
    </location>
</feature>
<dbReference type="InterPro" id="IPR052035">
    <property type="entry name" value="ZnF_BED_domain_contain"/>
</dbReference>
<dbReference type="InterPro" id="IPR025525">
    <property type="entry name" value="hAT-like_transposase_RNase-H"/>
</dbReference>
<keyword evidence="6" id="KW-0539">Nucleus</keyword>
<dbReference type="InterPro" id="IPR008906">
    <property type="entry name" value="HATC_C_dom"/>
</dbReference>
<keyword evidence="5" id="KW-0238">DNA-binding</keyword>
<evidence type="ECO:0000259" key="9">
    <source>
        <dbReference type="Pfam" id="PF14372"/>
    </source>
</evidence>
<name>A0ABQ5JDV8_9ASTR</name>
<comment type="subcellular location">
    <subcellularLocation>
        <location evidence="1">Nucleus</location>
    </subcellularLocation>
</comment>
<proteinExistence type="predicted"/>